<name>A0A6A6QX37_9PEZI</name>
<dbReference type="EMBL" id="MU004187">
    <property type="protein sequence ID" value="KAF2497015.1"/>
    <property type="molecule type" value="Genomic_DNA"/>
</dbReference>
<gene>
    <name evidence="1" type="ORF">BU16DRAFT_526066</name>
</gene>
<keyword evidence="2" id="KW-1185">Reference proteome</keyword>
<reference evidence="1" key="1">
    <citation type="journal article" date="2020" name="Stud. Mycol.">
        <title>101 Dothideomycetes genomes: a test case for predicting lifestyles and emergence of pathogens.</title>
        <authorList>
            <person name="Haridas S."/>
            <person name="Albert R."/>
            <person name="Binder M."/>
            <person name="Bloem J."/>
            <person name="Labutti K."/>
            <person name="Salamov A."/>
            <person name="Andreopoulos B."/>
            <person name="Baker S."/>
            <person name="Barry K."/>
            <person name="Bills G."/>
            <person name="Bluhm B."/>
            <person name="Cannon C."/>
            <person name="Castanera R."/>
            <person name="Culley D."/>
            <person name="Daum C."/>
            <person name="Ezra D."/>
            <person name="Gonzalez J."/>
            <person name="Henrissat B."/>
            <person name="Kuo A."/>
            <person name="Liang C."/>
            <person name="Lipzen A."/>
            <person name="Lutzoni F."/>
            <person name="Magnuson J."/>
            <person name="Mondo S."/>
            <person name="Nolan M."/>
            <person name="Ohm R."/>
            <person name="Pangilinan J."/>
            <person name="Park H.-J."/>
            <person name="Ramirez L."/>
            <person name="Alfaro M."/>
            <person name="Sun H."/>
            <person name="Tritt A."/>
            <person name="Yoshinaga Y."/>
            <person name="Zwiers L.-H."/>
            <person name="Turgeon B."/>
            <person name="Goodwin S."/>
            <person name="Spatafora J."/>
            <person name="Crous P."/>
            <person name="Grigoriev I."/>
        </authorList>
    </citation>
    <scope>NUCLEOTIDE SEQUENCE</scope>
    <source>
        <strain evidence="1">CBS 269.34</strain>
    </source>
</reference>
<organism evidence="1 2">
    <name type="scientific">Lophium mytilinum</name>
    <dbReference type="NCBI Taxonomy" id="390894"/>
    <lineage>
        <taxon>Eukaryota</taxon>
        <taxon>Fungi</taxon>
        <taxon>Dikarya</taxon>
        <taxon>Ascomycota</taxon>
        <taxon>Pezizomycotina</taxon>
        <taxon>Dothideomycetes</taxon>
        <taxon>Pleosporomycetidae</taxon>
        <taxon>Mytilinidiales</taxon>
        <taxon>Mytilinidiaceae</taxon>
        <taxon>Lophium</taxon>
    </lineage>
</organism>
<accession>A0A6A6QX37</accession>
<evidence type="ECO:0000313" key="1">
    <source>
        <dbReference type="EMBL" id="KAF2497015.1"/>
    </source>
</evidence>
<proteinExistence type="predicted"/>
<evidence type="ECO:0000313" key="2">
    <source>
        <dbReference type="Proteomes" id="UP000799750"/>
    </source>
</evidence>
<sequence length="62" mass="6704">MAEKTTRRLKLHLEEAKTGSSKDEGTASLATPTLYDVCCNNPTGVVIVGVVGYIVGSFLWKF</sequence>
<protein>
    <submittedName>
        <fullName evidence="1">Uncharacterized protein</fullName>
    </submittedName>
</protein>
<dbReference type="Proteomes" id="UP000799750">
    <property type="component" value="Unassembled WGS sequence"/>
</dbReference>
<dbReference type="AlphaFoldDB" id="A0A6A6QX37"/>